<dbReference type="Pfam" id="PF00096">
    <property type="entry name" value="zf-C2H2"/>
    <property type="match status" value="1"/>
</dbReference>
<accession>A0A8D2M9B3</accession>
<dbReference type="Gene3D" id="3.30.160.60">
    <property type="entry name" value="Classic Zinc Finger"/>
    <property type="match status" value="2"/>
</dbReference>
<sequence length="180" mass="21262">NQDRQWNHQTQCAQPLFPPNQDFLFLNLSLMQEEEVEEVSAPFPLSPPPSPSPARPPASFSRRCNLTVPLRTHTGERPYECDKLVWEELQLEISCLIVHMRRHTVERPYECDKCRKGFQTSSDLLRHQCTHTECERPFLCPDCGKGYKYNSSLFHVLLQLHPPWDPHWMIPSERRWAEPW</sequence>
<dbReference type="SUPFAM" id="SSF57667">
    <property type="entry name" value="beta-beta-alpha zinc fingers"/>
    <property type="match status" value="2"/>
</dbReference>
<keyword evidence="3" id="KW-0677">Repeat</keyword>
<feature type="region of interest" description="Disordered" evidence="8">
    <location>
        <begin position="39"/>
        <end position="60"/>
    </location>
</feature>
<dbReference type="GO" id="GO:0000977">
    <property type="term" value="F:RNA polymerase II transcription regulatory region sequence-specific DNA binding"/>
    <property type="evidence" value="ECO:0007669"/>
    <property type="project" value="TreeGrafter"/>
</dbReference>
<dbReference type="GO" id="GO:0005634">
    <property type="term" value="C:nucleus"/>
    <property type="evidence" value="ECO:0007669"/>
    <property type="project" value="UniProtKB-SubCell"/>
</dbReference>
<evidence type="ECO:0000256" key="4">
    <source>
        <dbReference type="ARBA" id="ARBA00022771"/>
    </source>
</evidence>
<comment type="subcellular location">
    <subcellularLocation>
        <location evidence="1">Nucleus</location>
    </subcellularLocation>
</comment>
<dbReference type="Ensembl" id="ENSZALT00000007781.1">
    <property type="protein sequence ID" value="ENSZALP00000005225.1"/>
    <property type="gene ID" value="ENSZALG00000004859.1"/>
</dbReference>
<dbReference type="PANTHER" id="PTHR24381">
    <property type="entry name" value="ZINC FINGER PROTEIN"/>
    <property type="match status" value="1"/>
</dbReference>
<evidence type="ECO:0000256" key="7">
    <source>
        <dbReference type="PROSITE-ProRule" id="PRU00042"/>
    </source>
</evidence>
<keyword evidence="6" id="KW-0539">Nucleus</keyword>
<evidence type="ECO:0000256" key="1">
    <source>
        <dbReference type="ARBA" id="ARBA00004123"/>
    </source>
</evidence>
<dbReference type="InterPro" id="IPR013087">
    <property type="entry name" value="Znf_C2H2_type"/>
</dbReference>
<evidence type="ECO:0000256" key="2">
    <source>
        <dbReference type="ARBA" id="ARBA00022723"/>
    </source>
</evidence>
<keyword evidence="5" id="KW-0862">Zinc</keyword>
<dbReference type="PROSITE" id="PS50157">
    <property type="entry name" value="ZINC_FINGER_C2H2_2"/>
    <property type="match status" value="1"/>
</dbReference>
<evidence type="ECO:0000256" key="8">
    <source>
        <dbReference type="SAM" id="MobiDB-lite"/>
    </source>
</evidence>
<organism evidence="10 11">
    <name type="scientific">Zonotrichia albicollis</name>
    <name type="common">White-throated sparrow</name>
    <name type="synonym">Fringilla albicollis</name>
    <dbReference type="NCBI Taxonomy" id="44394"/>
    <lineage>
        <taxon>Eukaryota</taxon>
        <taxon>Metazoa</taxon>
        <taxon>Chordata</taxon>
        <taxon>Craniata</taxon>
        <taxon>Vertebrata</taxon>
        <taxon>Euteleostomi</taxon>
        <taxon>Archelosauria</taxon>
        <taxon>Archosauria</taxon>
        <taxon>Dinosauria</taxon>
        <taxon>Saurischia</taxon>
        <taxon>Theropoda</taxon>
        <taxon>Coelurosauria</taxon>
        <taxon>Aves</taxon>
        <taxon>Neognathae</taxon>
        <taxon>Neoaves</taxon>
        <taxon>Telluraves</taxon>
        <taxon>Australaves</taxon>
        <taxon>Passeriformes</taxon>
        <taxon>Passerellidae</taxon>
        <taxon>Zonotrichia</taxon>
    </lineage>
</organism>
<keyword evidence="11" id="KW-1185">Reference proteome</keyword>
<evidence type="ECO:0000313" key="10">
    <source>
        <dbReference type="Ensembl" id="ENSZALP00000005225.1"/>
    </source>
</evidence>
<dbReference type="Proteomes" id="UP000694413">
    <property type="component" value="Unassembled WGS sequence"/>
</dbReference>
<evidence type="ECO:0000313" key="11">
    <source>
        <dbReference type="Proteomes" id="UP000694413"/>
    </source>
</evidence>
<evidence type="ECO:0000259" key="9">
    <source>
        <dbReference type="PROSITE" id="PS50157"/>
    </source>
</evidence>
<protein>
    <recommendedName>
        <fullName evidence="9">C2H2-type domain-containing protein</fullName>
    </recommendedName>
</protein>
<dbReference type="AlphaFoldDB" id="A0A8D2M9B3"/>
<dbReference type="InterPro" id="IPR036236">
    <property type="entry name" value="Znf_C2H2_sf"/>
</dbReference>
<keyword evidence="4 7" id="KW-0863">Zinc-finger</keyword>
<dbReference type="PROSITE" id="PS00028">
    <property type="entry name" value="ZINC_FINGER_C2H2_1"/>
    <property type="match status" value="1"/>
</dbReference>
<feature type="compositionally biased region" description="Pro residues" evidence="8">
    <location>
        <begin position="44"/>
        <end position="56"/>
    </location>
</feature>
<reference evidence="10" key="1">
    <citation type="submission" date="2025-08" db="UniProtKB">
        <authorList>
            <consortium name="Ensembl"/>
        </authorList>
    </citation>
    <scope>IDENTIFICATION</scope>
</reference>
<dbReference type="GO" id="GO:0008270">
    <property type="term" value="F:zinc ion binding"/>
    <property type="evidence" value="ECO:0007669"/>
    <property type="project" value="UniProtKB-KW"/>
</dbReference>
<dbReference type="FunFam" id="3.30.160.60:FF:000295">
    <property type="entry name" value="zinc finger protein 19"/>
    <property type="match status" value="1"/>
</dbReference>
<evidence type="ECO:0000256" key="6">
    <source>
        <dbReference type="ARBA" id="ARBA00023242"/>
    </source>
</evidence>
<feature type="domain" description="C2H2-type" evidence="9">
    <location>
        <begin position="109"/>
        <end position="136"/>
    </location>
</feature>
<reference evidence="10" key="2">
    <citation type="submission" date="2025-09" db="UniProtKB">
        <authorList>
            <consortium name="Ensembl"/>
        </authorList>
    </citation>
    <scope>IDENTIFICATION</scope>
</reference>
<dbReference type="PANTHER" id="PTHR24381:SF393">
    <property type="entry name" value="CHROMATIN-LINKED ADAPTOR FOR MSL PROTEINS, ISOFORM B"/>
    <property type="match status" value="1"/>
</dbReference>
<name>A0A8D2M9B3_ZONAL</name>
<proteinExistence type="predicted"/>
<evidence type="ECO:0000256" key="3">
    <source>
        <dbReference type="ARBA" id="ARBA00022737"/>
    </source>
</evidence>
<keyword evidence="2" id="KW-0479">Metal-binding</keyword>
<evidence type="ECO:0000256" key="5">
    <source>
        <dbReference type="ARBA" id="ARBA00022833"/>
    </source>
</evidence>
<dbReference type="GO" id="GO:0000981">
    <property type="term" value="F:DNA-binding transcription factor activity, RNA polymerase II-specific"/>
    <property type="evidence" value="ECO:0007669"/>
    <property type="project" value="TreeGrafter"/>
</dbReference>